<protein>
    <submittedName>
        <fullName evidence="2">Uncharacterized protein</fullName>
    </submittedName>
</protein>
<evidence type="ECO:0000256" key="1">
    <source>
        <dbReference type="SAM" id="MobiDB-lite"/>
    </source>
</evidence>
<name>A0AAX4JYL9_9TREE</name>
<dbReference type="RefSeq" id="XP_066077344.1">
    <property type="nucleotide sequence ID" value="XM_066221247.1"/>
</dbReference>
<dbReference type="GeneID" id="91096187"/>
<feature type="region of interest" description="Disordered" evidence="1">
    <location>
        <begin position="1"/>
        <end position="87"/>
    </location>
</feature>
<evidence type="ECO:0000313" key="2">
    <source>
        <dbReference type="EMBL" id="WWC90581.1"/>
    </source>
</evidence>
<reference evidence="2 3" key="1">
    <citation type="submission" date="2024-01" db="EMBL/GenBank/DDBJ databases">
        <title>Comparative genomics of Cryptococcus and Kwoniella reveals pathogenesis evolution and contrasting modes of karyotype evolution via chromosome fusion or intercentromeric recombination.</title>
        <authorList>
            <person name="Coelho M.A."/>
            <person name="David-Palma M."/>
            <person name="Shea T."/>
            <person name="Bowers K."/>
            <person name="McGinley-Smith S."/>
            <person name="Mohammad A.W."/>
            <person name="Gnirke A."/>
            <person name="Yurkov A.M."/>
            <person name="Nowrousian M."/>
            <person name="Sun S."/>
            <person name="Cuomo C.A."/>
            <person name="Heitman J."/>
        </authorList>
    </citation>
    <scope>NUCLEOTIDE SEQUENCE [LARGE SCALE GENOMIC DNA]</scope>
    <source>
        <strain evidence="2 3">CBS 6074</strain>
    </source>
</reference>
<feature type="compositionally biased region" description="Polar residues" evidence="1">
    <location>
        <begin position="71"/>
        <end position="80"/>
    </location>
</feature>
<proteinExistence type="predicted"/>
<evidence type="ECO:0000313" key="3">
    <source>
        <dbReference type="Proteomes" id="UP001355207"/>
    </source>
</evidence>
<sequence length="173" mass="18322">METPPPTEPLYHQPATPTTFQSTPYTTPGSSLPQTPFSSNAAPGPSSSRRAPGGFGPIIDAEDDEEPITTGYASSGTRYSPPQKPEGYVAVPKRRKWTNIQEIFALGPNIQPDPFGSHSFGGPLDIKEISNPLSDEYCGANVLLTSMHKDTSTTVTAYPYAPQGGGHPGCCAI</sequence>
<feature type="compositionally biased region" description="Polar residues" evidence="1">
    <location>
        <begin position="29"/>
        <end position="49"/>
    </location>
</feature>
<feature type="compositionally biased region" description="Low complexity" evidence="1">
    <location>
        <begin position="16"/>
        <end position="28"/>
    </location>
</feature>
<keyword evidence="3" id="KW-1185">Reference proteome</keyword>
<accession>A0AAX4JYL9</accession>
<dbReference type="Proteomes" id="UP001355207">
    <property type="component" value="Chromosome 7"/>
</dbReference>
<dbReference type="EMBL" id="CP144104">
    <property type="protein sequence ID" value="WWC90581.1"/>
    <property type="molecule type" value="Genomic_DNA"/>
</dbReference>
<organism evidence="2 3">
    <name type="scientific">Kwoniella dendrophila CBS 6074</name>
    <dbReference type="NCBI Taxonomy" id="1295534"/>
    <lineage>
        <taxon>Eukaryota</taxon>
        <taxon>Fungi</taxon>
        <taxon>Dikarya</taxon>
        <taxon>Basidiomycota</taxon>
        <taxon>Agaricomycotina</taxon>
        <taxon>Tremellomycetes</taxon>
        <taxon>Tremellales</taxon>
        <taxon>Cryptococcaceae</taxon>
        <taxon>Kwoniella</taxon>
    </lineage>
</organism>
<dbReference type="AlphaFoldDB" id="A0AAX4JYL9"/>
<gene>
    <name evidence="2" type="ORF">L201_005517</name>
</gene>